<keyword evidence="2" id="KW-0732">Signal</keyword>
<reference evidence="3" key="1">
    <citation type="submission" date="2020-10" db="EMBL/GenBank/DDBJ databases">
        <authorList>
            <person name="Kikuchi T."/>
        </authorList>
    </citation>
    <scope>NUCLEOTIDE SEQUENCE</scope>
    <source>
        <strain evidence="3">NKZ352</strain>
    </source>
</reference>
<feature type="signal peptide" evidence="2">
    <location>
        <begin position="1"/>
        <end position="22"/>
    </location>
</feature>
<keyword evidence="4" id="KW-1185">Reference proteome</keyword>
<dbReference type="Proteomes" id="UP000835052">
    <property type="component" value="Unassembled WGS sequence"/>
</dbReference>
<sequence length="115" mass="13007">MRVSYFTATLVCCAAVVPLIQSREFTEECVERAHHSSCSVFNSCCDFRCGRARLKRSTCTLNATGINTRQTECFCTNPFTPEAHPQKRNKLSRLDLIAGILFLFVVDMLILSFTF</sequence>
<dbReference type="OrthoDB" id="5803350at2759"/>
<proteinExistence type="predicted"/>
<name>A0A8S1HA52_9PELO</name>
<evidence type="ECO:0000256" key="1">
    <source>
        <dbReference type="SAM" id="Phobius"/>
    </source>
</evidence>
<organism evidence="3 4">
    <name type="scientific">Caenorhabditis auriculariae</name>
    <dbReference type="NCBI Taxonomy" id="2777116"/>
    <lineage>
        <taxon>Eukaryota</taxon>
        <taxon>Metazoa</taxon>
        <taxon>Ecdysozoa</taxon>
        <taxon>Nematoda</taxon>
        <taxon>Chromadorea</taxon>
        <taxon>Rhabditida</taxon>
        <taxon>Rhabditina</taxon>
        <taxon>Rhabditomorpha</taxon>
        <taxon>Rhabditoidea</taxon>
        <taxon>Rhabditidae</taxon>
        <taxon>Peloderinae</taxon>
        <taxon>Caenorhabditis</taxon>
    </lineage>
</organism>
<feature type="chain" id="PRO_5035886760" evidence="2">
    <location>
        <begin position="23"/>
        <end position="115"/>
    </location>
</feature>
<gene>
    <name evidence="3" type="ORF">CAUJ_LOCUS7500</name>
</gene>
<evidence type="ECO:0000313" key="3">
    <source>
        <dbReference type="EMBL" id="CAD6191581.1"/>
    </source>
</evidence>
<accession>A0A8S1HA52</accession>
<dbReference type="AlphaFoldDB" id="A0A8S1HA52"/>
<feature type="transmembrane region" description="Helical" evidence="1">
    <location>
        <begin position="96"/>
        <end position="114"/>
    </location>
</feature>
<keyword evidence="1" id="KW-0812">Transmembrane</keyword>
<dbReference type="EMBL" id="CAJGYM010000022">
    <property type="protein sequence ID" value="CAD6191581.1"/>
    <property type="molecule type" value="Genomic_DNA"/>
</dbReference>
<evidence type="ECO:0000313" key="4">
    <source>
        <dbReference type="Proteomes" id="UP000835052"/>
    </source>
</evidence>
<comment type="caution">
    <text evidence="3">The sequence shown here is derived from an EMBL/GenBank/DDBJ whole genome shotgun (WGS) entry which is preliminary data.</text>
</comment>
<evidence type="ECO:0000256" key="2">
    <source>
        <dbReference type="SAM" id="SignalP"/>
    </source>
</evidence>
<keyword evidence="1" id="KW-0472">Membrane</keyword>
<protein>
    <submittedName>
        <fullName evidence="3">Uncharacterized protein</fullName>
    </submittedName>
</protein>
<keyword evidence="1" id="KW-1133">Transmembrane helix</keyword>